<dbReference type="SMART" id="SM00320">
    <property type="entry name" value="WD40"/>
    <property type="match status" value="2"/>
</dbReference>
<dbReference type="Proteomes" id="UP000076154">
    <property type="component" value="Unassembled WGS sequence"/>
</dbReference>
<dbReference type="STRING" id="39966.A0A369JEK7"/>
<evidence type="ECO:0000313" key="4">
    <source>
        <dbReference type="EMBL" id="RDB19640.1"/>
    </source>
</evidence>
<protein>
    <recommendedName>
        <fullName evidence="3">Ricin B lectin domain-containing protein</fullName>
    </recommendedName>
</protein>
<accession>A0A369JEK7</accession>
<evidence type="ECO:0000259" key="3">
    <source>
        <dbReference type="Pfam" id="PF14200"/>
    </source>
</evidence>
<evidence type="ECO:0000256" key="2">
    <source>
        <dbReference type="ARBA" id="ARBA00022737"/>
    </source>
</evidence>
<keyword evidence="2" id="KW-0677">Repeat</keyword>
<reference evidence="4" key="1">
    <citation type="submission" date="2018-04" db="EMBL/GenBank/DDBJ databases">
        <title>Whole genome sequencing of Hypsizygus marmoreus.</title>
        <authorList>
            <person name="Choi I.-G."/>
            <person name="Min B."/>
            <person name="Kim J.-G."/>
            <person name="Kim S."/>
            <person name="Oh Y.-L."/>
            <person name="Kong W.-S."/>
            <person name="Park H."/>
            <person name="Jeong J."/>
            <person name="Song E.-S."/>
        </authorList>
    </citation>
    <scope>NUCLEOTIDE SEQUENCE [LARGE SCALE GENOMIC DNA]</scope>
    <source>
        <strain evidence="4">51987-8</strain>
    </source>
</reference>
<dbReference type="PANTHER" id="PTHR22847:SF637">
    <property type="entry name" value="WD REPEAT DOMAIN 5B"/>
    <property type="match status" value="1"/>
</dbReference>
<sequence>MRLSPGTEYKIVNVQSGTVLTALKVNSIVGSPYTASNLNHQKWLVVPAGQSDLYYLQAITSNSYLATVGGGSNEHLVIDAVKFPWNIVPEIDETKFRIYTTIEDKVIQLDRGSSASDAPIHLAQPKDNVSSQVWKFEIAGNPPPPPPPPTPKTLLAAVTNRRTVRLWDPKSGKLVHTVSVKVWTTQLVALQRLGHHVAFMNNGQPNLYVQDFLKHGAPGTRTVGHFDVNRQEFIELSPKGTRLAAANSQHITVYDVQKASALKTYQRPSGADARLARFREDDKWLAVGFQNSSIMVWNLQTWAERTLVMPPAPGKTGYPIIGLAWAPAFTDALLTSRLFDQNLVLWNTRDGTRIRTFFTHHSFQESWMSFFPGDRHLKVAIAGGPDASQPEYKQPQQGIVQIWRLLDHTPHPLKTIIDENQAFTRVDVSPDGSLITASPQKFRTVKVWDAKTYHHLDKIKNDGEELEHLGFTQF</sequence>
<feature type="domain" description="Ricin B lectin" evidence="3">
    <location>
        <begin position="6"/>
        <end position="73"/>
    </location>
</feature>
<gene>
    <name evidence="4" type="ORF">Hypma_013346</name>
</gene>
<name>A0A369JEK7_HYPMA</name>
<dbReference type="GO" id="GO:1990234">
    <property type="term" value="C:transferase complex"/>
    <property type="evidence" value="ECO:0007669"/>
    <property type="project" value="UniProtKB-ARBA"/>
</dbReference>
<dbReference type="PANTHER" id="PTHR22847">
    <property type="entry name" value="WD40 REPEAT PROTEIN"/>
    <property type="match status" value="1"/>
</dbReference>
<dbReference type="Gene3D" id="2.80.10.50">
    <property type="match status" value="1"/>
</dbReference>
<dbReference type="AlphaFoldDB" id="A0A369JEK7"/>
<proteinExistence type="predicted"/>
<dbReference type="OrthoDB" id="2131701at2759"/>
<keyword evidence="1" id="KW-0853">WD repeat</keyword>
<dbReference type="Pfam" id="PF14200">
    <property type="entry name" value="RicinB_lectin_2"/>
    <property type="match status" value="1"/>
</dbReference>
<evidence type="ECO:0000313" key="5">
    <source>
        <dbReference type="Proteomes" id="UP000076154"/>
    </source>
</evidence>
<dbReference type="CDD" id="cd23422">
    <property type="entry name" value="beta-trefoil_Ricin_MPL_CNL"/>
    <property type="match status" value="1"/>
</dbReference>
<evidence type="ECO:0000256" key="1">
    <source>
        <dbReference type="ARBA" id="ARBA00022574"/>
    </source>
</evidence>
<dbReference type="InterPro" id="IPR000772">
    <property type="entry name" value="Ricin_B_lectin"/>
</dbReference>
<keyword evidence="5" id="KW-1185">Reference proteome</keyword>
<dbReference type="InterPro" id="IPR001680">
    <property type="entry name" value="WD40_rpt"/>
</dbReference>
<dbReference type="InParanoid" id="A0A369JEK7"/>
<dbReference type="Gene3D" id="2.130.10.10">
    <property type="entry name" value="YVTN repeat-like/Quinoprotein amine dehydrogenase"/>
    <property type="match status" value="2"/>
</dbReference>
<dbReference type="InterPro" id="IPR015943">
    <property type="entry name" value="WD40/YVTN_repeat-like_dom_sf"/>
</dbReference>
<comment type="caution">
    <text evidence="4">The sequence shown here is derived from an EMBL/GenBank/DDBJ whole genome shotgun (WGS) entry which is preliminary data.</text>
</comment>
<dbReference type="EMBL" id="LUEZ02000077">
    <property type="protein sequence ID" value="RDB19640.1"/>
    <property type="molecule type" value="Genomic_DNA"/>
</dbReference>
<organism evidence="4 5">
    <name type="scientific">Hypsizygus marmoreus</name>
    <name type="common">White beech mushroom</name>
    <name type="synonym">Agaricus marmoreus</name>
    <dbReference type="NCBI Taxonomy" id="39966"/>
    <lineage>
        <taxon>Eukaryota</taxon>
        <taxon>Fungi</taxon>
        <taxon>Dikarya</taxon>
        <taxon>Basidiomycota</taxon>
        <taxon>Agaricomycotina</taxon>
        <taxon>Agaricomycetes</taxon>
        <taxon>Agaricomycetidae</taxon>
        <taxon>Agaricales</taxon>
        <taxon>Tricholomatineae</taxon>
        <taxon>Lyophyllaceae</taxon>
        <taxon>Hypsizygus</taxon>
    </lineage>
</organism>
<dbReference type="SUPFAM" id="SSF50998">
    <property type="entry name" value="Quinoprotein alcohol dehydrogenase-like"/>
    <property type="match status" value="1"/>
</dbReference>
<dbReference type="InterPro" id="IPR011047">
    <property type="entry name" value="Quinoprotein_ADH-like_sf"/>
</dbReference>